<evidence type="ECO:0000313" key="9">
    <source>
        <dbReference type="Proteomes" id="UP000788426"/>
    </source>
</evidence>
<keyword evidence="4" id="KW-0998">Cell outer membrane</keyword>
<name>A0ABS6YCL7_9BACT</name>
<organism evidence="8 9">
    <name type="scientific">Hoylesella nanceiensis</name>
    <dbReference type="NCBI Taxonomy" id="425941"/>
    <lineage>
        <taxon>Bacteria</taxon>
        <taxon>Pseudomonadati</taxon>
        <taxon>Bacteroidota</taxon>
        <taxon>Bacteroidia</taxon>
        <taxon>Bacteroidales</taxon>
        <taxon>Prevotellaceae</taxon>
        <taxon>Hoylesella</taxon>
    </lineage>
</organism>
<dbReference type="Pfam" id="PF07980">
    <property type="entry name" value="SusD_RagB"/>
    <property type="match status" value="1"/>
</dbReference>
<gene>
    <name evidence="8" type="ORF">KZO38_05995</name>
</gene>
<comment type="caution">
    <text evidence="8">The sequence shown here is derived from an EMBL/GenBank/DDBJ whole genome shotgun (WGS) entry which is preliminary data.</text>
</comment>
<feature type="domain" description="SusD-like N-terminal" evidence="7">
    <location>
        <begin position="103"/>
        <end position="230"/>
    </location>
</feature>
<feature type="domain" description="RagB/SusD" evidence="6">
    <location>
        <begin position="272"/>
        <end position="507"/>
    </location>
</feature>
<feature type="chain" id="PRO_5045050130" evidence="5">
    <location>
        <begin position="21"/>
        <end position="507"/>
    </location>
</feature>
<evidence type="ECO:0000256" key="5">
    <source>
        <dbReference type="SAM" id="SignalP"/>
    </source>
</evidence>
<evidence type="ECO:0000259" key="6">
    <source>
        <dbReference type="Pfam" id="PF07980"/>
    </source>
</evidence>
<proteinExistence type="predicted"/>
<evidence type="ECO:0000256" key="4">
    <source>
        <dbReference type="ARBA" id="ARBA00023237"/>
    </source>
</evidence>
<sequence length="507" mass="58223">MKKHLIYLSFVGLLACNACTDLNETLYDKVTMDSYGKNNSEVQTIVGGAYATLRGYGASTPEGNKVNCYPTCEYVFFTAACSSDEACIPTRGTDWYDGGRYQQLQFHTWDANNTAILSVWRYNFTGVSKINAIIYQVEQSSLTDQEKKVVEAELRGLRAYYYYNLLDNFGNVPISTSFTEKELPKNASKEQVFDFIEKEIKDILPLLPSGVQYGRFTQNVAYTLLARLYLNAESLIGTAHWQDCLDACDKISGYRLTADYKESFKIKNETSPEIIFAIPYDHKQGTSGNYLASMSYHYNQKYVFSPEGSWQWSGNGICAQPGLYSSFEEKDVRRASLLIGQQYSAKDGSEVLMDNGEPLNYTEEIKKYTDALQNEGARLNKYEWSPTDMWERDNDWVLMRYAEVLMMQSEASFRLGYTQTALDYINQVRKRAALEPLTTLSLEALDNEWKHEFVFEGLRRTTNIRFGTFFKTWWNKEADPADMHTRFFPIPKEELDKNPNLVQNTGY</sequence>
<evidence type="ECO:0000313" key="8">
    <source>
        <dbReference type="EMBL" id="MBW4769313.1"/>
    </source>
</evidence>
<accession>A0ABS6YCL7</accession>
<protein>
    <submittedName>
        <fullName evidence="8">RagB/SusD family nutrient uptake outer membrane protein</fullName>
    </submittedName>
</protein>
<feature type="signal peptide" evidence="5">
    <location>
        <begin position="1"/>
        <end position="20"/>
    </location>
</feature>
<dbReference type="Pfam" id="PF14322">
    <property type="entry name" value="SusD-like_3"/>
    <property type="match status" value="1"/>
</dbReference>
<reference evidence="8 9" key="1">
    <citation type="submission" date="2021-07" db="EMBL/GenBank/DDBJ databases">
        <title>Genomic diversity and antimicrobial resistance of Prevotella spp. isolated from chronic lung disease airways.</title>
        <authorList>
            <person name="Webb K.A."/>
            <person name="Olagoke O.S."/>
            <person name="Baird T."/>
            <person name="Neill J."/>
            <person name="Pham A."/>
            <person name="Wells T.J."/>
            <person name="Ramsay K.A."/>
            <person name="Bell S.C."/>
            <person name="Sarovich D.S."/>
            <person name="Price E.P."/>
        </authorList>
    </citation>
    <scope>NUCLEOTIDE SEQUENCE [LARGE SCALE GENOMIC DNA]</scope>
    <source>
        <strain evidence="8 9">SCHI0011.S.12</strain>
    </source>
</reference>
<keyword evidence="2 5" id="KW-0732">Signal</keyword>
<dbReference type="InterPro" id="IPR033985">
    <property type="entry name" value="SusD-like_N"/>
</dbReference>
<comment type="subcellular location">
    <subcellularLocation>
        <location evidence="1">Cell outer membrane</location>
    </subcellularLocation>
</comment>
<evidence type="ECO:0000256" key="1">
    <source>
        <dbReference type="ARBA" id="ARBA00004442"/>
    </source>
</evidence>
<dbReference type="RefSeq" id="WP_219481135.1">
    <property type="nucleotide sequence ID" value="NZ_JAHXCT010000003.1"/>
</dbReference>
<keyword evidence="9" id="KW-1185">Reference proteome</keyword>
<dbReference type="InterPro" id="IPR012944">
    <property type="entry name" value="SusD_RagB_dom"/>
</dbReference>
<dbReference type="Proteomes" id="UP000788426">
    <property type="component" value="Unassembled WGS sequence"/>
</dbReference>
<dbReference type="EMBL" id="JAHXCT010000003">
    <property type="protein sequence ID" value="MBW4769313.1"/>
    <property type="molecule type" value="Genomic_DNA"/>
</dbReference>
<evidence type="ECO:0000259" key="7">
    <source>
        <dbReference type="Pfam" id="PF14322"/>
    </source>
</evidence>
<evidence type="ECO:0000256" key="3">
    <source>
        <dbReference type="ARBA" id="ARBA00023136"/>
    </source>
</evidence>
<keyword evidence="3" id="KW-0472">Membrane</keyword>
<evidence type="ECO:0000256" key="2">
    <source>
        <dbReference type="ARBA" id="ARBA00022729"/>
    </source>
</evidence>
<dbReference type="PROSITE" id="PS51257">
    <property type="entry name" value="PROKAR_LIPOPROTEIN"/>
    <property type="match status" value="1"/>
</dbReference>